<dbReference type="Proteomes" id="UP001195483">
    <property type="component" value="Unassembled WGS sequence"/>
</dbReference>
<gene>
    <name evidence="3" type="ORF">CHS0354_018109</name>
</gene>
<evidence type="ECO:0000313" key="3">
    <source>
        <dbReference type="EMBL" id="KAK3597517.1"/>
    </source>
</evidence>
<evidence type="ECO:0000256" key="1">
    <source>
        <dbReference type="SAM" id="Phobius"/>
    </source>
</evidence>
<evidence type="ECO:0008006" key="5">
    <source>
        <dbReference type="Google" id="ProtNLM"/>
    </source>
</evidence>
<organism evidence="3 4">
    <name type="scientific">Potamilus streckersoni</name>
    <dbReference type="NCBI Taxonomy" id="2493646"/>
    <lineage>
        <taxon>Eukaryota</taxon>
        <taxon>Metazoa</taxon>
        <taxon>Spiralia</taxon>
        <taxon>Lophotrochozoa</taxon>
        <taxon>Mollusca</taxon>
        <taxon>Bivalvia</taxon>
        <taxon>Autobranchia</taxon>
        <taxon>Heteroconchia</taxon>
        <taxon>Palaeoheterodonta</taxon>
        <taxon>Unionida</taxon>
        <taxon>Unionoidea</taxon>
        <taxon>Unionidae</taxon>
        <taxon>Ambleminae</taxon>
        <taxon>Lampsilini</taxon>
        <taxon>Potamilus</taxon>
    </lineage>
</organism>
<keyword evidence="1" id="KW-0812">Transmembrane</keyword>
<evidence type="ECO:0000313" key="4">
    <source>
        <dbReference type="Proteomes" id="UP001195483"/>
    </source>
</evidence>
<keyword evidence="1" id="KW-1133">Transmembrane helix</keyword>
<reference evidence="3" key="1">
    <citation type="journal article" date="2021" name="Genome Biol. Evol.">
        <title>A High-Quality Reference Genome for a Parasitic Bivalve with Doubly Uniparental Inheritance (Bivalvia: Unionida).</title>
        <authorList>
            <person name="Smith C.H."/>
        </authorList>
    </citation>
    <scope>NUCLEOTIDE SEQUENCE</scope>
    <source>
        <strain evidence="3">CHS0354</strain>
    </source>
</reference>
<feature type="chain" id="PRO_5042029338" description="NADH dehydrogenase subunit 6" evidence="2">
    <location>
        <begin position="25"/>
        <end position="120"/>
    </location>
</feature>
<feature type="transmembrane region" description="Helical" evidence="1">
    <location>
        <begin position="72"/>
        <end position="96"/>
    </location>
</feature>
<reference evidence="3" key="2">
    <citation type="journal article" date="2021" name="Genome Biol. Evol.">
        <title>Developing a high-quality reference genome for a parasitic bivalve with doubly uniparental inheritance (Bivalvia: Unionida).</title>
        <authorList>
            <person name="Smith C.H."/>
        </authorList>
    </citation>
    <scope>NUCLEOTIDE SEQUENCE</scope>
    <source>
        <strain evidence="3">CHS0354</strain>
        <tissue evidence="3">Mantle</tissue>
    </source>
</reference>
<feature type="signal peptide" evidence="2">
    <location>
        <begin position="1"/>
        <end position="24"/>
    </location>
</feature>
<name>A0AAE0SSN4_9BIVA</name>
<accession>A0AAE0SSN4</accession>
<dbReference type="AlphaFoldDB" id="A0AAE0SSN4"/>
<dbReference type="EMBL" id="JAEAOA010001122">
    <property type="protein sequence ID" value="KAK3597517.1"/>
    <property type="molecule type" value="Genomic_DNA"/>
</dbReference>
<sequence length="120" mass="12918">MAGMITSLVICFWLAIGSIVMANANTPPSPCDVPQSANVTNMTTVTMMSTTTAAAMPVKVMSGLEQFYSISYLWYSLIAVIVAVVVAVIVSCLTGLMQFTIVNMHFDLNKAMGIIQISFR</sequence>
<evidence type="ECO:0000256" key="2">
    <source>
        <dbReference type="SAM" id="SignalP"/>
    </source>
</evidence>
<comment type="caution">
    <text evidence="3">The sequence shown here is derived from an EMBL/GenBank/DDBJ whole genome shotgun (WGS) entry which is preliminary data.</text>
</comment>
<proteinExistence type="predicted"/>
<reference evidence="3" key="3">
    <citation type="submission" date="2023-05" db="EMBL/GenBank/DDBJ databases">
        <authorList>
            <person name="Smith C.H."/>
        </authorList>
    </citation>
    <scope>NUCLEOTIDE SEQUENCE</scope>
    <source>
        <strain evidence="3">CHS0354</strain>
        <tissue evidence="3">Mantle</tissue>
    </source>
</reference>
<keyword evidence="1" id="KW-0472">Membrane</keyword>
<keyword evidence="2" id="KW-0732">Signal</keyword>
<keyword evidence="4" id="KW-1185">Reference proteome</keyword>
<protein>
    <recommendedName>
        <fullName evidence="5">NADH dehydrogenase subunit 6</fullName>
    </recommendedName>
</protein>